<accession>A0A1M4I8L7</accession>
<dbReference type="RefSeq" id="WP_139301779.1">
    <property type="nucleotide sequence ID" value="NZ_CP076252.1"/>
</dbReference>
<feature type="region of interest" description="Disordered" evidence="1">
    <location>
        <begin position="41"/>
        <end position="71"/>
    </location>
</feature>
<sequence>MDTRARTRPSTATLRGRVLVAVAAVSCAALAISLLRAQAPAASASAARPRTHAAMTRARPQPPPAAVAATATPPSAWTAGVDAQRMYAIAMQYDACRQRAQAPPPSAVLPPGIDERSAAAAAAQRDTERQRRDACAGIGRAQYAQIDTILRSAAAQGDADAQRTLLEQRVRGVLERASAGVRPGERIVLSAADEREAEAVVADLETLALHGDRASIEVLAQLLEAPTLAIADPAYAAAWRLAARQAPGAPFPAPERLAGREELFEWLDPAQQQQALALAPALYAQCCARR</sequence>
<proteinExistence type="predicted"/>
<evidence type="ECO:0000313" key="2">
    <source>
        <dbReference type="EMBL" id="SBV86177.1"/>
    </source>
</evidence>
<feature type="compositionally biased region" description="Low complexity" evidence="1">
    <location>
        <begin position="41"/>
        <end position="59"/>
    </location>
</feature>
<name>A0A1M4I8L7_9XANT</name>
<dbReference type="AlphaFoldDB" id="A0A1M4I8L7"/>
<protein>
    <submittedName>
        <fullName evidence="2">Uncharacterized protein</fullName>
    </submittedName>
</protein>
<dbReference type="EMBL" id="FLUK01000007">
    <property type="protein sequence ID" value="SBV86177.1"/>
    <property type="molecule type" value="Genomic_DNA"/>
</dbReference>
<evidence type="ECO:0000256" key="1">
    <source>
        <dbReference type="SAM" id="MobiDB-lite"/>
    </source>
</evidence>
<gene>
    <name evidence="2" type="ORF">XTGNCPPB3709_0069</name>
</gene>
<dbReference type="Proteomes" id="UP000184997">
    <property type="component" value="Unassembled WGS sequence"/>
</dbReference>
<evidence type="ECO:0000313" key="3">
    <source>
        <dbReference type="Proteomes" id="UP000184997"/>
    </source>
</evidence>
<reference evidence="3" key="1">
    <citation type="submission" date="2016-07" db="EMBL/GenBank/DDBJ databases">
        <authorList>
            <person name="Florea S."/>
            <person name="Webb J.S."/>
            <person name="Jaromczyk J."/>
            <person name="Schardl C.L."/>
        </authorList>
    </citation>
    <scope>NUCLEOTIDE SEQUENCE [LARGE SCALE GENOMIC DNA]</scope>
</reference>
<organism evidence="2 3">
    <name type="scientific">Xanthomonas graminis pv. graminis</name>
    <dbReference type="NCBI Taxonomy" id="134874"/>
    <lineage>
        <taxon>Bacteria</taxon>
        <taxon>Pseudomonadati</taxon>
        <taxon>Pseudomonadota</taxon>
        <taxon>Gammaproteobacteria</taxon>
        <taxon>Lysobacterales</taxon>
        <taxon>Lysobacteraceae</taxon>
        <taxon>Xanthomonas</taxon>
        <taxon>Xanthomonas translucens group</taxon>
        <taxon>Xanthomonas graminis</taxon>
    </lineage>
</organism>